<protein>
    <recommendedName>
        <fullName evidence="5">B-cell lymphoma 9 beta-catenin binding domain-containing protein</fullName>
    </recommendedName>
</protein>
<evidence type="ECO:0000259" key="5">
    <source>
        <dbReference type="Pfam" id="PF11502"/>
    </source>
</evidence>
<feature type="compositionally biased region" description="Pro residues" evidence="4">
    <location>
        <begin position="132"/>
        <end position="141"/>
    </location>
</feature>
<evidence type="ECO:0000313" key="6">
    <source>
        <dbReference type="EMBL" id="KAJ8388516.1"/>
    </source>
</evidence>
<feature type="region of interest" description="Disordered" evidence="4">
    <location>
        <begin position="285"/>
        <end position="420"/>
    </location>
</feature>
<feature type="domain" description="B-cell lymphoma 9 beta-catenin binding" evidence="5">
    <location>
        <begin position="22"/>
        <end position="51"/>
    </location>
</feature>
<evidence type="ECO:0000313" key="7">
    <source>
        <dbReference type="Proteomes" id="UP001221898"/>
    </source>
</evidence>
<keyword evidence="3" id="KW-0539">Nucleus</keyword>
<dbReference type="InterPro" id="IPR024670">
    <property type="entry name" value="BCL9_beta-catenin-bd_dom"/>
</dbReference>
<dbReference type="EMBL" id="JAINUG010000193">
    <property type="protein sequence ID" value="KAJ8388516.1"/>
    <property type="molecule type" value="Genomic_DNA"/>
</dbReference>
<feature type="region of interest" description="Disordered" evidence="4">
    <location>
        <begin position="55"/>
        <end position="146"/>
    </location>
</feature>
<sequence length="420" mass="43847">MADPKMAAHQQLAHEMLLSPEGLSQEQLEHRERSLQTLRDIQRMLFPDDKDFSLKDMMAMGQGPPPGGPRAPAPNAGLMMEGKKAEQGPLQAMMAQSQSLGKPGPGPRSEGPPQFCGPLPPPHRDMAFSPDELPPPGPPPMEQGDHMTPEQMAWLKLQQEFYEEKKRKQDQLQQRPPLADVMLHPHGPRGGVMRGPPPPYQMTPGERGPGFGLMSPDMEPGRWPDDMPKMADGRGFPPGQGGFGGPGGRVERFPPPQDALFQQGMGDKPPMGLPPAMVMEMSRMMGNQRDPGGPNSGPGGGMYGRMSPSARGLGRDMGPDFSMGVSMGPGPPPHDGPQDEGAECGGDDEDEAGRGPSGQHGPPAQDAPGAPVPRAAPAGGLPHGAGPALPRGAPGGHEGGPGAGASSAPSTELTSAGTGV</sequence>
<proteinExistence type="inferred from homology"/>
<dbReference type="Proteomes" id="UP001221898">
    <property type="component" value="Unassembled WGS sequence"/>
</dbReference>
<feature type="region of interest" description="Disordered" evidence="4">
    <location>
        <begin position="164"/>
        <end position="213"/>
    </location>
</feature>
<dbReference type="GO" id="GO:0045944">
    <property type="term" value="P:positive regulation of transcription by RNA polymerase II"/>
    <property type="evidence" value="ECO:0007669"/>
    <property type="project" value="TreeGrafter"/>
</dbReference>
<feature type="compositionally biased region" description="Polar residues" evidence="4">
    <location>
        <begin position="411"/>
        <end position="420"/>
    </location>
</feature>
<feature type="compositionally biased region" description="Gly residues" evidence="4">
    <location>
        <begin position="294"/>
        <end position="303"/>
    </location>
</feature>
<dbReference type="GO" id="GO:1990907">
    <property type="term" value="C:beta-catenin-TCF complex"/>
    <property type="evidence" value="ECO:0007669"/>
    <property type="project" value="TreeGrafter"/>
</dbReference>
<dbReference type="GO" id="GO:0008013">
    <property type="term" value="F:beta-catenin binding"/>
    <property type="evidence" value="ECO:0007669"/>
    <property type="project" value="InterPro"/>
</dbReference>
<feature type="compositionally biased region" description="Pro residues" evidence="4">
    <location>
        <begin position="63"/>
        <end position="72"/>
    </location>
</feature>
<comment type="subcellular location">
    <subcellularLocation>
        <location evidence="1">Nucleus</location>
    </subcellularLocation>
</comment>
<evidence type="ECO:0000256" key="2">
    <source>
        <dbReference type="ARBA" id="ARBA00009200"/>
    </source>
</evidence>
<dbReference type="Pfam" id="PF11502">
    <property type="entry name" value="BCL9"/>
    <property type="match status" value="1"/>
</dbReference>
<dbReference type="PANTHER" id="PTHR15185:SF5">
    <property type="entry name" value="B-CELL CLL_LYMPHOMA 9 PROTEIN"/>
    <property type="match status" value="1"/>
</dbReference>
<dbReference type="GO" id="GO:0060070">
    <property type="term" value="P:canonical Wnt signaling pathway"/>
    <property type="evidence" value="ECO:0007669"/>
    <property type="project" value="InterPro"/>
</dbReference>
<feature type="compositionally biased region" description="Gly residues" evidence="4">
    <location>
        <begin position="393"/>
        <end position="403"/>
    </location>
</feature>
<comment type="similarity">
    <text evidence="2">Belongs to the BCL9 family.</text>
</comment>
<dbReference type="AlphaFoldDB" id="A0AAD7RQD1"/>
<dbReference type="GO" id="GO:0003713">
    <property type="term" value="F:transcription coactivator activity"/>
    <property type="evidence" value="ECO:0007669"/>
    <property type="project" value="InterPro"/>
</dbReference>
<organism evidence="6 7">
    <name type="scientific">Aldrovandia affinis</name>
    <dbReference type="NCBI Taxonomy" id="143900"/>
    <lineage>
        <taxon>Eukaryota</taxon>
        <taxon>Metazoa</taxon>
        <taxon>Chordata</taxon>
        <taxon>Craniata</taxon>
        <taxon>Vertebrata</taxon>
        <taxon>Euteleostomi</taxon>
        <taxon>Actinopterygii</taxon>
        <taxon>Neopterygii</taxon>
        <taxon>Teleostei</taxon>
        <taxon>Notacanthiformes</taxon>
        <taxon>Halosauridae</taxon>
        <taxon>Aldrovandia</taxon>
    </lineage>
</organism>
<feature type="compositionally biased region" description="Acidic residues" evidence="4">
    <location>
        <begin position="338"/>
        <end position="351"/>
    </location>
</feature>
<name>A0AAD7RQD1_9TELE</name>
<dbReference type="PANTHER" id="PTHR15185">
    <property type="entry name" value="BCL9"/>
    <property type="match status" value="1"/>
</dbReference>
<feature type="compositionally biased region" description="Low complexity" evidence="4">
    <location>
        <begin position="367"/>
        <end position="392"/>
    </location>
</feature>
<gene>
    <name evidence="6" type="ORF">AAFF_G00132300</name>
</gene>
<keyword evidence="7" id="KW-1185">Reference proteome</keyword>
<comment type="caution">
    <text evidence="6">The sequence shown here is derived from an EMBL/GenBank/DDBJ whole genome shotgun (WGS) entry which is preliminary data.</text>
</comment>
<dbReference type="InterPro" id="IPR015668">
    <property type="entry name" value="Bcl-9/Bcl-9l"/>
</dbReference>
<evidence type="ECO:0000256" key="3">
    <source>
        <dbReference type="ARBA" id="ARBA00023242"/>
    </source>
</evidence>
<accession>A0AAD7RQD1</accession>
<evidence type="ECO:0000256" key="1">
    <source>
        <dbReference type="ARBA" id="ARBA00004123"/>
    </source>
</evidence>
<reference evidence="6" key="1">
    <citation type="journal article" date="2023" name="Science">
        <title>Genome structures resolve the early diversification of teleost fishes.</title>
        <authorList>
            <person name="Parey E."/>
            <person name="Louis A."/>
            <person name="Montfort J."/>
            <person name="Bouchez O."/>
            <person name="Roques C."/>
            <person name="Iampietro C."/>
            <person name="Lluch J."/>
            <person name="Castinel A."/>
            <person name="Donnadieu C."/>
            <person name="Desvignes T."/>
            <person name="Floi Bucao C."/>
            <person name="Jouanno E."/>
            <person name="Wen M."/>
            <person name="Mejri S."/>
            <person name="Dirks R."/>
            <person name="Jansen H."/>
            <person name="Henkel C."/>
            <person name="Chen W.J."/>
            <person name="Zahm M."/>
            <person name="Cabau C."/>
            <person name="Klopp C."/>
            <person name="Thompson A.W."/>
            <person name="Robinson-Rechavi M."/>
            <person name="Braasch I."/>
            <person name="Lecointre G."/>
            <person name="Bobe J."/>
            <person name="Postlethwait J.H."/>
            <person name="Berthelot C."/>
            <person name="Roest Crollius H."/>
            <person name="Guiguen Y."/>
        </authorList>
    </citation>
    <scope>NUCLEOTIDE SEQUENCE</scope>
    <source>
        <strain evidence="6">NC1722</strain>
    </source>
</reference>
<evidence type="ECO:0000256" key="4">
    <source>
        <dbReference type="SAM" id="MobiDB-lite"/>
    </source>
</evidence>